<keyword evidence="2" id="KW-1185">Reference proteome</keyword>
<proteinExistence type="predicted"/>
<name>A0A1W6MUM6_9HYPH</name>
<sequence length="255" mass="30311">MDNNARKFFDIHKIRENYKRVIEDFDRINDVLDCKRDKFDSFVARNMLHAYHHINKHLASSPGSALLSWKEMLELNMLVHLGADADRRHEYYGFVRHTEERFEARFPTVMQWYDRHEAHGEDPYKIAAGLYVRILAQPQLFIEGNHRTGSLVANYYLILKSQNPFVMTPDNAVEFLNLASDVKFTKDDIQSKFKRAFGWRDELARMRVFLKENALPFTTNVMPKWTPDLYERQEEEDVQKLFRKRKTVGRPPKRG</sequence>
<accession>A0A1W6MUM6</accession>
<dbReference type="OrthoDB" id="371214at2"/>
<dbReference type="STRING" id="655015.B1812_09760"/>
<evidence type="ECO:0000313" key="2">
    <source>
        <dbReference type="Proteomes" id="UP000193978"/>
    </source>
</evidence>
<gene>
    <name evidence="1" type="ORF">B1812_09760</name>
</gene>
<protein>
    <recommendedName>
        <fullName evidence="3">Fido domain-containing protein</fullName>
    </recommendedName>
</protein>
<dbReference type="RefSeq" id="WP_085771413.1">
    <property type="nucleotide sequence ID" value="NZ_AP027149.1"/>
</dbReference>
<reference evidence="1 2" key="1">
    <citation type="submission" date="2017-02" db="EMBL/GenBank/DDBJ databases">
        <authorList>
            <person name="Peterson S.W."/>
        </authorList>
    </citation>
    <scope>NUCLEOTIDE SEQUENCE [LARGE SCALE GENOMIC DNA]</scope>
    <source>
        <strain evidence="1 2">S285</strain>
    </source>
</reference>
<dbReference type="InterPro" id="IPR036597">
    <property type="entry name" value="Fido-like_dom_sf"/>
</dbReference>
<dbReference type="AlphaFoldDB" id="A0A1W6MUM6"/>
<organism evidence="1 2">
    <name type="scientific">Methylocystis bryophila</name>
    <dbReference type="NCBI Taxonomy" id="655015"/>
    <lineage>
        <taxon>Bacteria</taxon>
        <taxon>Pseudomonadati</taxon>
        <taxon>Pseudomonadota</taxon>
        <taxon>Alphaproteobacteria</taxon>
        <taxon>Hyphomicrobiales</taxon>
        <taxon>Methylocystaceae</taxon>
        <taxon>Methylocystis</taxon>
    </lineage>
</organism>
<dbReference type="Gene3D" id="1.10.3290.10">
    <property type="entry name" value="Fido-like domain"/>
    <property type="match status" value="1"/>
</dbReference>
<dbReference type="KEGG" id="mbry:B1812_09760"/>
<dbReference type="EMBL" id="CP019948">
    <property type="protein sequence ID" value="ARN81318.1"/>
    <property type="molecule type" value="Genomic_DNA"/>
</dbReference>
<evidence type="ECO:0000313" key="1">
    <source>
        <dbReference type="EMBL" id="ARN81318.1"/>
    </source>
</evidence>
<evidence type="ECO:0008006" key="3">
    <source>
        <dbReference type="Google" id="ProtNLM"/>
    </source>
</evidence>
<dbReference type="Proteomes" id="UP000193978">
    <property type="component" value="Chromosome"/>
</dbReference>